<accession>A0ACC2IXJ3</accession>
<organism evidence="1 2">
    <name type="scientific">Lasiodiplodia mahajangana</name>
    <dbReference type="NCBI Taxonomy" id="1108764"/>
    <lineage>
        <taxon>Eukaryota</taxon>
        <taxon>Fungi</taxon>
        <taxon>Dikarya</taxon>
        <taxon>Ascomycota</taxon>
        <taxon>Pezizomycotina</taxon>
        <taxon>Dothideomycetes</taxon>
        <taxon>Dothideomycetes incertae sedis</taxon>
        <taxon>Botryosphaeriales</taxon>
        <taxon>Botryosphaeriaceae</taxon>
        <taxon>Lasiodiplodia</taxon>
    </lineage>
</organism>
<keyword evidence="2" id="KW-1185">Reference proteome</keyword>
<proteinExistence type="predicted"/>
<dbReference type="Proteomes" id="UP001153332">
    <property type="component" value="Unassembled WGS sequence"/>
</dbReference>
<gene>
    <name evidence="1" type="ORF">O1611_g10507</name>
</gene>
<sequence>MHALESGPIWGGLTFYPRQVTEAAAQALVDFTKGIHRDVDSNLLCFFAYTGIATFCVQTAGVEKPPAYDQWLSLPSITSTCQMTTVPELVSAPQNNLPTGYYDIWFTATFKNDIRIVNRAAELHEAMVEEIKTFIPDGDFWTQCLFQPLPKLFGERSAAAGSNAMGIERQSVDGLLFQAAAMVRTREQESFVYPKIKAWVTSVKDFAGSIENGLLEWTYLNYADKSQDPLASYGKQNVKRLQNVAMKYDPGKVFQLLNPGGFKISQVTAC</sequence>
<evidence type="ECO:0000313" key="2">
    <source>
        <dbReference type="Proteomes" id="UP001153332"/>
    </source>
</evidence>
<protein>
    <submittedName>
        <fullName evidence="1">Uncharacterized protein</fullName>
    </submittedName>
</protein>
<name>A0ACC2IXJ3_9PEZI</name>
<evidence type="ECO:0000313" key="1">
    <source>
        <dbReference type="EMBL" id="KAJ8119894.1"/>
    </source>
</evidence>
<comment type="caution">
    <text evidence="1">The sequence shown here is derived from an EMBL/GenBank/DDBJ whole genome shotgun (WGS) entry which is preliminary data.</text>
</comment>
<reference evidence="1" key="1">
    <citation type="submission" date="2022-12" db="EMBL/GenBank/DDBJ databases">
        <title>Genome Sequence of Lasiodiplodia mahajangana.</title>
        <authorList>
            <person name="Buettner E."/>
        </authorList>
    </citation>
    <scope>NUCLEOTIDE SEQUENCE</scope>
    <source>
        <strain evidence="1">VT137</strain>
    </source>
</reference>
<dbReference type="EMBL" id="JAPUUL010004263">
    <property type="protein sequence ID" value="KAJ8119894.1"/>
    <property type="molecule type" value="Genomic_DNA"/>
</dbReference>